<dbReference type="Proteomes" id="UP001519460">
    <property type="component" value="Unassembled WGS sequence"/>
</dbReference>
<dbReference type="EMBL" id="JACVVK020000151">
    <property type="protein sequence ID" value="KAK7488376.1"/>
    <property type="molecule type" value="Genomic_DNA"/>
</dbReference>
<dbReference type="AlphaFoldDB" id="A0ABD0KN85"/>
<keyword evidence="2" id="KW-1185">Reference proteome</keyword>
<protein>
    <submittedName>
        <fullName evidence="1">Uncharacterized protein</fullName>
    </submittedName>
</protein>
<evidence type="ECO:0000313" key="2">
    <source>
        <dbReference type="Proteomes" id="UP001519460"/>
    </source>
</evidence>
<reference evidence="1 2" key="1">
    <citation type="journal article" date="2023" name="Sci. Data">
        <title>Genome assembly of the Korean intertidal mud-creeper Batillaria attramentaria.</title>
        <authorList>
            <person name="Patra A.K."/>
            <person name="Ho P.T."/>
            <person name="Jun S."/>
            <person name="Lee S.J."/>
            <person name="Kim Y."/>
            <person name="Won Y.J."/>
        </authorList>
    </citation>
    <scope>NUCLEOTIDE SEQUENCE [LARGE SCALE GENOMIC DNA]</scope>
    <source>
        <strain evidence="1">Wonlab-2016</strain>
    </source>
</reference>
<comment type="caution">
    <text evidence="1">The sequence shown here is derived from an EMBL/GenBank/DDBJ whole genome shotgun (WGS) entry which is preliminary data.</text>
</comment>
<sequence>MASNAAWWIYGQGRERSTQHGTRSCVPCHAECPACGTFNNLCTCTQRVLDSTGPLVMNCDAGGQCLNEGREQTTKYTGLET</sequence>
<organism evidence="1 2">
    <name type="scientific">Batillaria attramentaria</name>
    <dbReference type="NCBI Taxonomy" id="370345"/>
    <lineage>
        <taxon>Eukaryota</taxon>
        <taxon>Metazoa</taxon>
        <taxon>Spiralia</taxon>
        <taxon>Lophotrochozoa</taxon>
        <taxon>Mollusca</taxon>
        <taxon>Gastropoda</taxon>
        <taxon>Caenogastropoda</taxon>
        <taxon>Sorbeoconcha</taxon>
        <taxon>Cerithioidea</taxon>
        <taxon>Batillariidae</taxon>
        <taxon>Batillaria</taxon>
    </lineage>
</organism>
<gene>
    <name evidence="1" type="ORF">BaRGS_00020350</name>
</gene>
<proteinExistence type="predicted"/>
<accession>A0ABD0KN85</accession>
<name>A0ABD0KN85_9CAEN</name>
<evidence type="ECO:0000313" key="1">
    <source>
        <dbReference type="EMBL" id="KAK7488376.1"/>
    </source>
</evidence>